<dbReference type="Proteomes" id="UP000036850">
    <property type="component" value="Unassembled WGS sequence"/>
</dbReference>
<dbReference type="EMBL" id="LFZX01000104">
    <property type="protein sequence ID" value="KNC66967.1"/>
    <property type="molecule type" value="Genomic_DNA"/>
</dbReference>
<organism evidence="2 3">
    <name type="scientific">Pseudoalteromonas rubra</name>
    <dbReference type="NCBI Taxonomy" id="43658"/>
    <lineage>
        <taxon>Bacteria</taxon>
        <taxon>Pseudomonadati</taxon>
        <taxon>Pseudomonadota</taxon>
        <taxon>Gammaproteobacteria</taxon>
        <taxon>Alteromonadales</taxon>
        <taxon>Pseudoalteromonadaceae</taxon>
        <taxon>Pseudoalteromonas</taxon>
    </lineage>
</organism>
<evidence type="ECO:0000313" key="3">
    <source>
        <dbReference type="Proteomes" id="UP000036850"/>
    </source>
</evidence>
<proteinExistence type="predicted"/>
<comment type="caution">
    <text evidence="2">The sequence shown here is derived from an EMBL/GenBank/DDBJ whole genome shotgun (WGS) entry which is preliminary data.</text>
</comment>
<keyword evidence="1" id="KW-0732">Signal</keyword>
<protein>
    <submittedName>
        <fullName evidence="2">Uncharacterized protein</fullName>
    </submittedName>
</protein>
<sequence length="119" mass="12474">MKALKVCTFALFSGLLSQPAAMAWDSTIDTTISKVTSTYDGGFYIETPANLCTSTDDGRARKVASISTQTKINGKSASELGVSSLLSLSLTAVAANKPVRVYVNNGGWACVLGAIKIHK</sequence>
<feature type="chain" id="PRO_5005538120" evidence="1">
    <location>
        <begin position="24"/>
        <end position="119"/>
    </location>
</feature>
<evidence type="ECO:0000313" key="2">
    <source>
        <dbReference type="EMBL" id="KNC66967.1"/>
    </source>
</evidence>
<evidence type="ECO:0000256" key="1">
    <source>
        <dbReference type="SAM" id="SignalP"/>
    </source>
</evidence>
<reference evidence="3" key="1">
    <citation type="submission" date="2015-07" db="EMBL/GenBank/DDBJ databases">
        <title>Draft genome sequence of a Pseudoalteromonas rubra strain, OCN096, isolated from Kaneohe Bay, Oahu, Hawaii.</title>
        <authorList>
            <person name="Beurmann S."/>
            <person name="Ushijima B."/>
            <person name="Belcaid M."/>
            <person name="Callahan S.M."/>
            <person name="Aeby G.S."/>
        </authorList>
    </citation>
    <scope>NUCLEOTIDE SEQUENCE [LARGE SCALE GENOMIC DNA]</scope>
    <source>
        <strain evidence="3">OCN096</strain>
    </source>
</reference>
<name>A0A0L0ER48_9GAMM</name>
<accession>A0A0L0ER48</accession>
<gene>
    <name evidence="2" type="ORF">AC626_13780</name>
</gene>
<dbReference type="PATRIC" id="fig|43658.6.peg.1146"/>
<dbReference type="AlphaFoldDB" id="A0A0L0ER48"/>
<feature type="signal peptide" evidence="1">
    <location>
        <begin position="1"/>
        <end position="23"/>
    </location>
</feature>